<evidence type="ECO:0000256" key="2">
    <source>
        <dbReference type="ARBA" id="ARBA00022448"/>
    </source>
</evidence>
<accession>A0ABP9KGE4</accession>
<comment type="subcellular location">
    <subcellularLocation>
        <location evidence="1 10">Cell outer membrane</location>
        <topology evidence="1 10">Multi-pass membrane protein</topology>
    </subcellularLocation>
</comment>
<evidence type="ECO:0000256" key="3">
    <source>
        <dbReference type="ARBA" id="ARBA00022452"/>
    </source>
</evidence>
<dbReference type="InterPro" id="IPR036942">
    <property type="entry name" value="Beta-barrel_TonB_sf"/>
</dbReference>
<dbReference type="InterPro" id="IPR039426">
    <property type="entry name" value="TonB-dep_rcpt-like"/>
</dbReference>
<evidence type="ECO:0000256" key="8">
    <source>
        <dbReference type="ARBA" id="ARBA00023170"/>
    </source>
</evidence>
<evidence type="ECO:0000313" key="12">
    <source>
        <dbReference type="EMBL" id="GAA5056315.1"/>
    </source>
</evidence>
<evidence type="ECO:0000256" key="9">
    <source>
        <dbReference type="ARBA" id="ARBA00023237"/>
    </source>
</evidence>
<keyword evidence="2 10" id="KW-0813">Transport</keyword>
<evidence type="ECO:0000256" key="1">
    <source>
        <dbReference type="ARBA" id="ARBA00004571"/>
    </source>
</evidence>
<comment type="caution">
    <text evidence="12">The sequence shown here is derived from an EMBL/GenBank/DDBJ whole genome shotgun (WGS) entry which is preliminary data.</text>
</comment>
<sequence>MWNLSGRYDDDSGFFGRALVGTAFRLPTAYELYVIDPCCETGNPNLVGESSFNTELGFGFIGDRVNVELLGFYREVEDLIGITYDLPAYPDGFLVNTDGQVKVWGGEFIVNAQLSDVFSVTLDYTHTEAEEEGTDEQIQDVPRDLAKLILNARSTDGQFGGNVAVNYVGDVFDSVSGGIGRVEHGNYAVVDLSAFAYPDRDQRHRIGVRLENLFDADYATRITRVRRDADGSSYAADNLGTPLTLHATYRLSL</sequence>
<evidence type="ECO:0000256" key="4">
    <source>
        <dbReference type="ARBA" id="ARBA00022692"/>
    </source>
</evidence>
<dbReference type="PANTHER" id="PTHR30069">
    <property type="entry name" value="TONB-DEPENDENT OUTER MEMBRANE RECEPTOR"/>
    <property type="match status" value="1"/>
</dbReference>
<comment type="similarity">
    <text evidence="10">Belongs to the TonB-dependent receptor family.</text>
</comment>
<reference evidence="13" key="1">
    <citation type="journal article" date="2019" name="Int. J. Syst. Evol. Microbiol.">
        <title>The Global Catalogue of Microorganisms (GCM) 10K type strain sequencing project: providing services to taxonomists for standard genome sequencing and annotation.</title>
        <authorList>
            <consortium name="The Broad Institute Genomics Platform"/>
            <consortium name="The Broad Institute Genome Sequencing Center for Infectious Disease"/>
            <person name="Wu L."/>
            <person name="Ma J."/>
        </authorList>
    </citation>
    <scope>NUCLEOTIDE SEQUENCE [LARGE SCALE GENOMIC DNA]</scope>
    <source>
        <strain evidence="13">JCM 18014</strain>
    </source>
</reference>
<dbReference type="PROSITE" id="PS52016">
    <property type="entry name" value="TONB_DEPENDENT_REC_3"/>
    <property type="match status" value="1"/>
</dbReference>
<dbReference type="PANTHER" id="PTHR30069:SF29">
    <property type="entry name" value="HEMOGLOBIN AND HEMOGLOBIN-HAPTOGLOBIN-BINDING PROTEIN 1-RELATED"/>
    <property type="match status" value="1"/>
</dbReference>
<evidence type="ECO:0000256" key="10">
    <source>
        <dbReference type="PROSITE-ProRule" id="PRU01360"/>
    </source>
</evidence>
<evidence type="ECO:0000259" key="11">
    <source>
        <dbReference type="Pfam" id="PF00593"/>
    </source>
</evidence>
<dbReference type="SUPFAM" id="SSF56935">
    <property type="entry name" value="Porins"/>
    <property type="match status" value="1"/>
</dbReference>
<protein>
    <recommendedName>
        <fullName evidence="11">TonB-dependent receptor-like beta-barrel domain-containing protein</fullName>
    </recommendedName>
</protein>
<dbReference type="Gene3D" id="2.40.170.20">
    <property type="entry name" value="TonB-dependent receptor, beta-barrel domain"/>
    <property type="match status" value="1"/>
</dbReference>
<evidence type="ECO:0000256" key="5">
    <source>
        <dbReference type="ARBA" id="ARBA00022729"/>
    </source>
</evidence>
<keyword evidence="3 10" id="KW-1134">Transmembrane beta strand</keyword>
<feature type="domain" description="TonB-dependent receptor-like beta-barrel" evidence="11">
    <location>
        <begin position="2"/>
        <end position="213"/>
    </location>
</feature>
<proteinExistence type="inferred from homology"/>
<keyword evidence="7 10" id="KW-0472">Membrane</keyword>
<evidence type="ECO:0000256" key="7">
    <source>
        <dbReference type="ARBA" id="ARBA00023136"/>
    </source>
</evidence>
<keyword evidence="4 10" id="KW-0812">Transmembrane</keyword>
<dbReference type="EMBL" id="BAABHV010000010">
    <property type="protein sequence ID" value="GAA5056315.1"/>
    <property type="molecule type" value="Genomic_DNA"/>
</dbReference>
<keyword evidence="6" id="KW-0798">TonB box</keyword>
<keyword evidence="13" id="KW-1185">Reference proteome</keyword>
<keyword evidence="5" id="KW-0732">Signal</keyword>
<evidence type="ECO:0000256" key="6">
    <source>
        <dbReference type="ARBA" id="ARBA00023077"/>
    </source>
</evidence>
<dbReference type="InterPro" id="IPR000531">
    <property type="entry name" value="Beta-barrel_TonB"/>
</dbReference>
<dbReference type="Pfam" id="PF00593">
    <property type="entry name" value="TonB_dep_Rec_b-barrel"/>
    <property type="match status" value="1"/>
</dbReference>
<keyword evidence="9 10" id="KW-0998">Cell outer membrane</keyword>
<dbReference type="Proteomes" id="UP001500518">
    <property type="component" value="Unassembled WGS sequence"/>
</dbReference>
<keyword evidence="8" id="KW-0675">Receptor</keyword>
<name>A0ABP9KGE4_9SPHN</name>
<evidence type="ECO:0000313" key="13">
    <source>
        <dbReference type="Proteomes" id="UP001500518"/>
    </source>
</evidence>
<gene>
    <name evidence="12" type="ORF">GCM10023208_21000</name>
</gene>
<organism evidence="12 13">
    <name type="scientific">Erythrobacter westpacificensis</name>
    <dbReference type="NCBI Taxonomy" id="1055231"/>
    <lineage>
        <taxon>Bacteria</taxon>
        <taxon>Pseudomonadati</taxon>
        <taxon>Pseudomonadota</taxon>
        <taxon>Alphaproteobacteria</taxon>
        <taxon>Sphingomonadales</taxon>
        <taxon>Erythrobacteraceae</taxon>
        <taxon>Erythrobacter/Porphyrobacter group</taxon>
        <taxon>Erythrobacter</taxon>
    </lineage>
</organism>